<keyword evidence="1" id="KW-1133">Transmembrane helix</keyword>
<reference evidence="2 3" key="1">
    <citation type="journal article" date="2009" name="Stand. Genomic Sci.">
        <title>Complete genome sequence of Kytococcus sedentarius type strain (541).</title>
        <authorList>
            <person name="Sims D."/>
            <person name="Brettin T."/>
            <person name="Detter J.C."/>
            <person name="Han C."/>
            <person name="Lapidus A."/>
            <person name="Copeland A."/>
            <person name="Glavina Del Rio T."/>
            <person name="Nolan M."/>
            <person name="Chen F."/>
            <person name="Lucas S."/>
            <person name="Tice H."/>
            <person name="Cheng J.F."/>
            <person name="Bruce D."/>
            <person name="Goodwin L."/>
            <person name="Pitluck S."/>
            <person name="Ovchinnikova G."/>
            <person name="Pati A."/>
            <person name="Ivanova N."/>
            <person name="Mavrommatis K."/>
            <person name="Chen A."/>
            <person name="Palaniappan K."/>
            <person name="D'haeseleer P."/>
            <person name="Chain P."/>
            <person name="Bristow J."/>
            <person name="Eisen J.A."/>
            <person name="Markowitz V."/>
            <person name="Hugenholtz P."/>
            <person name="Schneider S."/>
            <person name="Goker M."/>
            <person name="Pukall R."/>
            <person name="Kyrpides N.C."/>
            <person name="Klenk H.P."/>
        </authorList>
    </citation>
    <scope>NUCLEOTIDE SEQUENCE [LARGE SCALE GENOMIC DNA]</scope>
    <source>
        <strain evidence="3">ATCC 14392 / DSM 20547 / JCM 11482 / CCUG 33030 / NBRC 15357 / NCTC 11040 / CCM 314 / 541</strain>
    </source>
</reference>
<protein>
    <recommendedName>
        <fullName evidence="4">TIGR02611 family protein</fullName>
    </recommendedName>
</protein>
<dbReference type="RefSeq" id="WP_015779510.1">
    <property type="nucleotide sequence ID" value="NC_013169.1"/>
</dbReference>
<sequence length="160" mass="17642">MTATRWVPPGQSAPTEPVPLHERDWAWRNRLRGLPGVGPVYKLLVGLSGLVVVVVGLIMVPFPGPGWAVVFVGLFILATEFPFASRVLFWVRGKVLAFGHWLARQGWGVRLGMLLVTFVAATAIVWCIGLLLGHPPGIPARWGDLLVEWGGVPREPVWRR</sequence>
<dbReference type="Pfam" id="PF09656">
    <property type="entry name" value="PGPGW"/>
    <property type="match status" value="1"/>
</dbReference>
<evidence type="ECO:0008006" key="4">
    <source>
        <dbReference type="Google" id="ProtNLM"/>
    </source>
</evidence>
<keyword evidence="1" id="KW-0472">Membrane</keyword>
<dbReference type="InterPro" id="IPR013434">
    <property type="entry name" value="CHP02611"/>
</dbReference>
<organism evidence="2 3">
    <name type="scientific">Kytococcus sedentarius (strain ATCC 14392 / DSM 20547 / JCM 11482 / CCUG 33030 / NBRC 15357 / NCTC 11040 / CCM 314 / 541)</name>
    <name type="common">Micrococcus sedentarius</name>
    <dbReference type="NCBI Taxonomy" id="478801"/>
    <lineage>
        <taxon>Bacteria</taxon>
        <taxon>Bacillati</taxon>
        <taxon>Actinomycetota</taxon>
        <taxon>Actinomycetes</taxon>
        <taxon>Micrococcales</taxon>
        <taxon>Kytococcaceae</taxon>
        <taxon>Kytococcus</taxon>
    </lineage>
</organism>
<feature type="transmembrane region" description="Helical" evidence="1">
    <location>
        <begin position="40"/>
        <end position="60"/>
    </location>
</feature>
<dbReference type="NCBIfam" id="TIGR02611">
    <property type="entry name" value="TIGR02611 family protein"/>
    <property type="match status" value="1"/>
</dbReference>
<feature type="transmembrane region" description="Helical" evidence="1">
    <location>
        <begin position="111"/>
        <end position="132"/>
    </location>
</feature>
<proteinExistence type="predicted"/>
<feature type="transmembrane region" description="Helical" evidence="1">
    <location>
        <begin position="66"/>
        <end position="91"/>
    </location>
</feature>
<dbReference type="AlphaFoldDB" id="C7NI58"/>
<evidence type="ECO:0000256" key="1">
    <source>
        <dbReference type="SAM" id="Phobius"/>
    </source>
</evidence>
<dbReference type="KEGG" id="kse:Ksed_15460"/>
<evidence type="ECO:0000313" key="2">
    <source>
        <dbReference type="EMBL" id="ACV06565.1"/>
    </source>
</evidence>
<accession>C7NI58</accession>
<keyword evidence="3" id="KW-1185">Reference proteome</keyword>
<dbReference type="EMBL" id="CP001686">
    <property type="protein sequence ID" value="ACV06565.1"/>
    <property type="molecule type" value="Genomic_DNA"/>
</dbReference>
<gene>
    <name evidence="2" type="ordered locus">Ksed_15460</name>
</gene>
<keyword evidence="1" id="KW-0812">Transmembrane</keyword>
<dbReference type="Proteomes" id="UP000006666">
    <property type="component" value="Chromosome"/>
</dbReference>
<name>C7NI58_KYTSD</name>
<dbReference type="InterPro" id="IPR019099">
    <property type="entry name" value="Uncharacterised_PGPGW_TM"/>
</dbReference>
<dbReference type="eggNOG" id="ENOG5032ZIV">
    <property type="taxonomic scope" value="Bacteria"/>
</dbReference>
<evidence type="ECO:0000313" key="3">
    <source>
        <dbReference type="Proteomes" id="UP000006666"/>
    </source>
</evidence>
<dbReference type="STRING" id="478801.Ksed_15460"/>
<dbReference type="HOGENOM" id="CLU_122355_2_0_11"/>